<protein>
    <submittedName>
        <fullName evidence="1">(2Fe-2S) ferredoxin domain-containing protein</fullName>
    </submittedName>
</protein>
<dbReference type="Proteomes" id="UP000307510">
    <property type="component" value="Unassembled WGS sequence"/>
</dbReference>
<accession>A0A5R9AI84</accession>
<dbReference type="InterPro" id="IPR036249">
    <property type="entry name" value="Thioredoxin-like_sf"/>
</dbReference>
<gene>
    <name evidence="1" type="ORF">FEA48_03110</name>
</gene>
<comment type="caution">
    <text evidence="1">The sequence shown here is derived from an EMBL/GenBank/DDBJ whole genome shotgun (WGS) entry which is preliminary data.</text>
</comment>
<name>A0A5R9AI84_PSENT</name>
<organism evidence="1 2">
    <name type="scientific">Pseudomonas nitroreducens</name>
    <dbReference type="NCBI Taxonomy" id="46680"/>
    <lineage>
        <taxon>Bacteria</taxon>
        <taxon>Pseudomonadati</taxon>
        <taxon>Pseudomonadota</taxon>
        <taxon>Gammaproteobacteria</taxon>
        <taxon>Pseudomonadales</taxon>
        <taxon>Pseudomonadaceae</taxon>
        <taxon>Pseudomonas</taxon>
    </lineage>
</organism>
<reference evidence="2" key="2">
    <citation type="submission" date="2019-06" db="EMBL/GenBank/DDBJ databases">
        <title>AzeR, a transcriptional regulator that responds to azelaic acid in Pseudomonas nitroreducens.</title>
        <authorList>
            <person name="Bez C."/>
            <person name="Javvadi S.G."/>
            <person name="Bertani I."/>
            <person name="Devescovi G."/>
            <person name="Studholme D.J."/>
            <person name="Geller A."/>
            <person name="Levy A."/>
            <person name="Venturi V."/>
        </authorList>
    </citation>
    <scope>NUCLEOTIDE SEQUENCE [LARGE SCALE GENOMIC DNA]</scope>
    <source>
        <strain evidence="2">DSM 9128</strain>
    </source>
</reference>
<reference evidence="1 2" key="1">
    <citation type="submission" date="2019-05" db="EMBL/GenBank/DDBJ databases">
        <authorList>
            <person name="Moore K."/>
            <person name="O'Neill P."/>
            <person name="Farbos A."/>
            <person name="Studholme D.J."/>
        </authorList>
    </citation>
    <scope>NUCLEOTIDE SEQUENCE [LARGE SCALE GENOMIC DNA]</scope>
    <source>
        <strain evidence="1 2">DSM 9128</strain>
    </source>
</reference>
<dbReference type="RefSeq" id="WP_138212485.1">
    <property type="nucleotide sequence ID" value="NZ_VASG01000001.1"/>
</dbReference>
<evidence type="ECO:0000313" key="2">
    <source>
        <dbReference type="Proteomes" id="UP000307510"/>
    </source>
</evidence>
<sequence>MRAILLVGPLAGAQGERLLREVSARLAGVECIDTGEGFDSLWEGLRELLAGGRELLLVDLEPTADGAYLDWLRAELAALHEEHPQAPPPRVTASALGRRGLDAAAVLAAIGDPSQQLDCQGIGAVPSQPDWSAPPPHRHHLFLCTGPRCVRRGALPLWKTLRRELIRHDLHGNAEGALLTRTGCQFPCNRGPLLTVYPERVWYGLRSDEQVRRVVAEHLRDGVPVAELRVDAET</sequence>
<dbReference type="AlphaFoldDB" id="A0A5R9AI84"/>
<proteinExistence type="predicted"/>
<dbReference type="SUPFAM" id="SSF52833">
    <property type="entry name" value="Thioredoxin-like"/>
    <property type="match status" value="1"/>
</dbReference>
<dbReference type="CDD" id="cd02980">
    <property type="entry name" value="TRX_Fd_family"/>
    <property type="match status" value="1"/>
</dbReference>
<dbReference type="Gene3D" id="3.40.30.10">
    <property type="entry name" value="Glutaredoxin"/>
    <property type="match status" value="1"/>
</dbReference>
<evidence type="ECO:0000313" key="1">
    <source>
        <dbReference type="EMBL" id="TLP78200.1"/>
    </source>
</evidence>
<dbReference type="EMBL" id="VASG01000001">
    <property type="protein sequence ID" value="TLP78200.1"/>
    <property type="molecule type" value="Genomic_DNA"/>
</dbReference>